<gene>
    <name evidence="1" type="primary">91</name>
    <name evidence="1" type="ORF">PBI_HYPERION_91</name>
</gene>
<dbReference type="KEGG" id="vg:54992149"/>
<evidence type="ECO:0000313" key="2">
    <source>
        <dbReference type="Proteomes" id="UP000246630"/>
    </source>
</evidence>
<keyword evidence="2" id="KW-1185">Reference proteome</keyword>
<proteinExistence type="predicted"/>
<name>A0A2U8UJH6_9CAUD</name>
<accession>A0A2U8UJH6</accession>
<organism evidence="1 2">
    <name type="scientific">Microbacterium phage Hyperion</name>
    <dbReference type="NCBI Taxonomy" id="2182354"/>
    <lineage>
        <taxon>Viruses</taxon>
        <taxon>Duplodnaviria</taxon>
        <taxon>Heunggongvirae</taxon>
        <taxon>Uroviricota</taxon>
        <taxon>Caudoviricetes</taxon>
        <taxon>Squashvirus</taxon>
        <taxon>Squashvirus hyperion</taxon>
    </lineage>
</organism>
<dbReference type="EMBL" id="MH153803">
    <property type="protein sequence ID" value="AWN03606.1"/>
    <property type="molecule type" value="Genomic_DNA"/>
</dbReference>
<dbReference type="RefSeq" id="YP_009801633.1">
    <property type="nucleotide sequence ID" value="NC_047973.1"/>
</dbReference>
<dbReference type="GeneID" id="54992149"/>
<sequence>MSDGPRAVVERPDSVTHFVCPSAQIDTGDPDVTHHIVHERCRWCGKSSAALRLEVGL</sequence>
<evidence type="ECO:0000313" key="1">
    <source>
        <dbReference type="EMBL" id="AWN03606.1"/>
    </source>
</evidence>
<reference evidence="1 2" key="1">
    <citation type="submission" date="2018-03" db="EMBL/GenBank/DDBJ databases">
        <authorList>
            <person name="Stanton A.-C.J."/>
            <person name="Garlena R.A."/>
            <person name="Russell D.A."/>
            <person name="Pope W.H."/>
            <person name="Jacobs-Sera D."/>
            <person name="Hatfull G.F."/>
        </authorList>
    </citation>
    <scope>NUCLEOTIDE SEQUENCE [LARGE SCALE GENOMIC DNA]</scope>
</reference>
<protein>
    <submittedName>
        <fullName evidence="1">Uncharacterized protein</fullName>
    </submittedName>
</protein>
<dbReference type="Proteomes" id="UP000246630">
    <property type="component" value="Segment"/>
</dbReference>